<dbReference type="AlphaFoldDB" id="A0A9R1V3U3"/>
<name>A0A9R1V3U3_LACSA</name>
<evidence type="ECO:0000313" key="1">
    <source>
        <dbReference type="EMBL" id="KAJ0197868.1"/>
    </source>
</evidence>
<protein>
    <submittedName>
        <fullName evidence="1">Uncharacterized protein</fullName>
    </submittedName>
</protein>
<dbReference type="InterPro" id="IPR052035">
    <property type="entry name" value="ZnF_BED_domain_contain"/>
</dbReference>
<gene>
    <name evidence="1" type="ORF">LSAT_V11C700370250</name>
</gene>
<comment type="caution">
    <text evidence="1">The sequence shown here is derived from an EMBL/GenBank/DDBJ whole genome shotgun (WGS) entry which is preliminary data.</text>
</comment>
<accession>A0A9R1V3U3</accession>
<dbReference type="Proteomes" id="UP000235145">
    <property type="component" value="Unassembled WGS sequence"/>
</dbReference>
<proteinExistence type="predicted"/>
<organism evidence="1 2">
    <name type="scientific">Lactuca sativa</name>
    <name type="common">Garden lettuce</name>
    <dbReference type="NCBI Taxonomy" id="4236"/>
    <lineage>
        <taxon>Eukaryota</taxon>
        <taxon>Viridiplantae</taxon>
        <taxon>Streptophyta</taxon>
        <taxon>Embryophyta</taxon>
        <taxon>Tracheophyta</taxon>
        <taxon>Spermatophyta</taxon>
        <taxon>Magnoliopsida</taxon>
        <taxon>eudicotyledons</taxon>
        <taxon>Gunneridae</taxon>
        <taxon>Pentapetalae</taxon>
        <taxon>asterids</taxon>
        <taxon>campanulids</taxon>
        <taxon>Asterales</taxon>
        <taxon>Asteraceae</taxon>
        <taxon>Cichorioideae</taxon>
        <taxon>Cichorieae</taxon>
        <taxon>Lactucinae</taxon>
        <taxon>Lactuca</taxon>
    </lineage>
</organism>
<keyword evidence="2" id="KW-1185">Reference proteome</keyword>
<reference evidence="1 2" key="1">
    <citation type="journal article" date="2017" name="Nat. Commun.">
        <title>Genome assembly with in vitro proximity ligation data and whole-genome triplication in lettuce.</title>
        <authorList>
            <person name="Reyes-Chin-Wo S."/>
            <person name="Wang Z."/>
            <person name="Yang X."/>
            <person name="Kozik A."/>
            <person name="Arikit S."/>
            <person name="Song C."/>
            <person name="Xia L."/>
            <person name="Froenicke L."/>
            <person name="Lavelle D.O."/>
            <person name="Truco M.J."/>
            <person name="Xia R."/>
            <person name="Zhu S."/>
            <person name="Xu C."/>
            <person name="Xu H."/>
            <person name="Xu X."/>
            <person name="Cox K."/>
            <person name="Korf I."/>
            <person name="Meyers B.C."/>
            <person name="Michelmore R.W."/>
        </authorList>
    </citation>
    <scope>NUCLEOTIDE SEQUENCE [LARGE SCALE GENOMIC DNA]</scope>
    <source>
        <strain evidence="2">cv. Salinas</strain>
        <tissue evidence="1">Seedlings</tissue>
    </source>
</reference>
<evidence type="ECO:0000313" key="2">
    <source>
        <dbReference type="Proteomes" id="UP000235145"/>
    </source>
</evidence>
<sequence length="88" mass="10027">MPKERLVGPVMMNLRLTTFNIGNANGVTRCSKPIGELPFKFVENEVFIEYTNALNGKVVLPCRTTISKRVSDYYVEEKAKVNKFFLIP</sequence>
<dbReference type="PANTHER" id="PTHR46481:SF7">
    <property type="entry name" value="ZINC FINGER BED DOMAIN-CONTAINING PROTEIN RICESLEEPER 2-LIKE"/>
    <property type="match status" value="1"/>
</dbReference>
<dbReference type="EMBL" id="NBSK02000007">
    <property type="protein sequence ID" value="KAJ0197868.1"/>
    <property type="molecule type" value="Genomic_DNA"/>
</dbReference>
<dbReference type="PANTHER" id="PTHR46481">
    <property type="entry name" value="ZINC FINGER BED DOMAIN-CONTAINING PROTEIN 4"/>
    <property type="match status" value="1"/>
</dbReference>